<dbReference type="EMBL" id="CAJVQC010004331">
    <property type="protein sequence ID" value="CAG8539166.1"/>
    <property type="molecule type" value="Genomic_DNA"/>
</dbReference>
<evidence type="ECO:0000313" key="2">
    <source>
        <dbReference type="Proteomes" id="UP000789920"/>
    </source>
</evidence>
<reference evidence="1" key="1">
    <citation type="submission" date="2021-06" db="EMBL/GenBank/DDBJ databases">
        <authorList>
            <person name="Kallberg Y."/>
            <person name="Tangrot J."/>
            <person name="Rosling A."/>
        </authorList>
    </citation>
    <scope>NUCLEOTIDE SEQUENCE</scope>
    <source>
        <strain evidence="1">MA461A</strain>
    </source>
</reference>
<organism evidence="1 2">
    <name type="scientific">Racocetra persica</name>
    <dbReference type="NCBI Taxonomy" id="160502"/>
    <lineage>
        <taxon>Eukaryota</taxon>
        <taxon>Fungi</taxon>
        <taxon>Fungi incertae sedis</taxon>
        <taxon>Mucoromycota</taxon>
        <taxon>Glomeromycotina</taxon>
        <taxon>Glomeromycetes</taxon>
        <taxon>Diversisporales</taxon>
        <taxon>Gigasporaceae</taxon>
        <taxon>Racocetra</taxon>
    </lineage>
</organism>
<dbReference type="Proteomes" id="UP000789920">
    <property type="component" value="Unassembled WGS sequence"/>
</dbReference>
<name>A0ACA9LNE0_9GLOM</name>
<comment type="caution">
    <text evidence="1">The sequence shown here is derived from an EMBL/GenBank/DDBJ whole genome shotgun (WGS) entry which is preliminary data.</text>
</comment>
<proteinExistence type="predicted"/>
<gene>
    <name evidence="1" type="ORF">RPERSI_LOCUS3476</name>
</gene>
<evidence type="ECO:0000313" key="1">
    <source>
        <dbReference type="EMBL" id="CAG8539166.1"/>
    </source>
</evidence>
<protein>
    <submittedName>
        <fullName evidence="1">3285_t:CDS:1</fullName>
    </submittedName>
</protein>
<accession>A0ACA9LNE0</accession>
<keyword evidence="2" id="KW-1185">Reference proteome</keyword>
<sequence length="188" mass="20808">MTGIYVILVFQNHEHGLRNHSLHTLETENGPIPISKFLKFLDGKAGQGKTFLINAICHTIHAAKRIVLPCGTTALAALFSRADLICESILIIWNKLPMVNKAILESMDLLLRQICGKDKPFGGKLFIGAGDFRQVAPVVKGAGKSATINTSIKTSYMWTYFDKHILNQPIRNATNSDFAEFVDAIRNN</sequence>